<dbReference type="InterPro" id="IPR001932">
    <property type="entry name" value="PPM-type_phosphatase-like_dom"/>
</dbReference>
<keyword evidence="1" id="KW-0378">Hydrolase</keyword>
<name>A0ABQ2W749_9ACTN</name>
<protein>
    <recommendedName>
        <fullName evidence="3">PPM-type phosphatase domain-containing protein</fullName>
    </recommendedName>
</protein>
<sequence length="322" mass="34052">MRGVEFHRRRAAAGRRTGIRSVGAPAGAAAAGPVVRRSDERSAERPMNRRRPPRSASAEELLTTLQQLTSRARRQVELHQARVELAEVIQREMLPAALPARPGLQTAARYTPARSGLDIGGDWYDGFVLPDGALAFAIGDVQGHDVEAAAFMGQVRIAMRAIAATATDPGEVVGRTNDLLVSAGSGLFATCTFVRLDPESRELHSARAGHVAAVWATADGRCGVTSDEGGLPLGIQAGEEYPVTRRRLTDPGAFVLVTDGVVEGPSFPIDRGLETVTRLVRARVGADAGELADAVLRAAEQTGHQDDAAVLVIRHGTGAGHF</sequence>
<dbReference type="SUPFAM" id="SSF81606">
    <property type="entry name" value="PP2C-like"/>
    <property type="match status" value="1"/>
</dbReference>
<feature type="compositionally biased region" description="Basic and acidic residues" evidence="2">
    <location>
        <begin position="36"/>
        <end position="47"/>
    </location>
</feature>
<dbReference type="PANTHER" id="PTHR43156">
    <property type="entry name" value="STAGE II SPORULATION PROTEIN E-RELATED"/>
    <property type="match status" value="1"/>
</dbReference>
<feature type="compositionally biased region" description="Low complexity" evidence="2">
    <location>
        <begin position="22"/>
        <end position="35"/>
    </location>
</feature>
<dbReference type="SMART" id="SM00331">
    <property type="entry name" value="PP2C_SIG"/>
    <property type="match status" value="1"/>
</dbReference>
<feature type="domain" description="PPM-type phosphatase" evidence="3">
    <location>
        <begin position="101"/>
        <end position="315"/>
    </location>
</feature>
<reference evidence="5" key="1">
    <citation type="journal article" date="2019" name="Int. J. Syst. Evol. Microbiol.">
        <title>The Global Catalogue of Microorganisms (GCM) 10K type strain sequencing project: providing services to taxonomists for standard genome sequencing and annotation.</title>
        <authorList>
            <consortium name="The Broad Institute Genomics Platform"/>
            <consortium name="The Broad Institute Genome Sequencing Center for Infectious Disease"/>
            <person name="Wu L."/>
            <person name="Ma J."/>
        </authorList>
    </citation>
    <scope>NUCLEOTIDE SEQUENCE [LARGE SCALE GENOMIC DNA]</scope>
    <source>
        <strain evidence="5">JCM 4376</strain>
    </source>
</reference>
<accession>A0ABQ2W749</accession>
<dbReference type="Pfam" id="PF07228">
    <property type="entry name" value="SpoIIE"/>
    <property type="match status" value="1"/>
</dbReference>
<dbReference type="Proteomes" id="UP000660675">
    <property type="component" value="Unassembled WGS sequence"/>
</dbReference>
<dbReference type="Gene3D" id="3.60.40.10">
    <property type="entry name" value="PPM-type phosphatase domain"/>
    <property type="match status" value="1"/>
</dbReference>
<evidence type="ECO:0000256" key="1">
    <source>
        <dbReference type="ARBA" id="ARBA00022801"/>
    </source>
</evidence>
<dbReference type="InterPro" id="IPR052016">
    <property type="entry name" value="Bact_Sigma-Reg"/>
</dbReference>
<evidence type="ECO:0000313" key="5">
    <source>
        <dbReference type="Proteomes" id="UP000660675"/>
    </source>
</evidence>
<dbReference type="InterPro" id="IPR036457">
    <property type="entry name" value="PPM-type-like_dom_sf"/>
</dbReference>
<comment type="caution">
    <text evidence="4">The sequence shown here is derived from an EMBL/GenBank/DDBJ whole genome shotgun (WGS) entry which is preliminary data.</text>
</comment>
<organism evidence="4 5">
    <name type="scientific">Streptomyces gelaticus</name>
    <dbReference type="NCBI Taxonomy" id="285446"/>
    <lineage>
        <taxon>Bacteria</taxon>
        <taxon>Bacillati</taxon>
        <taxon>Actinomycetota</taxon>
        <taxon>Actinomycetes</taxon>
        <taxon>Kitasatosporales</taxon>
        <taxon>Streptomycetaceae</taxon>
        <taxon>Streptomyces</taxon>
    </lineage>
</organism>
<gene>
    <name evidence="4" type="ORF">GCM10015535_52130</name>
</gene>
<dbReference type="EMBL" id="BMTF01000020">
    <property type="protein sequence ID" value="GGV92046.1"/>
    <property type="molecule type" value="Genomic_DNA"/>
</dbReference>
<keyword evidence="5" id="KW-1185">Reference proteome</keyword>
<dbReference type="PANTHER" id="PTHR43156:SF2">
    <property type="entry name" value="STAGE II SPORULATION PROTEIN E"/>
    <property type="match status" value="1"/>
</dbReference>
<evidence type="ECO:0000256" key="2">
    <source>
        <dbReference type="SAM" id="MobiDB-lite"/>
    </source>
</evidence>
<feature type="region of interest" description="Disordered" evidence="2">
    <location>
        <begin position="1"/>
        <end position="58"/>
    </location>
</feature>
<proteinExistence type="predicted"/>
<evidence type="ECO:0000313" key="4">
    <source>
        <dbReference type="EMBL" id="GGV92046.1"/>
    </source>
</evidence>
<evidence type="ECO:0000259" key="3">
    <source>
        <dbReference type="SMART" id="SM00331"/>
    </source>
</evidence>